<comment type="caution">
    <text evidence="1">The sequence shown here is derived from an EMBL/GenBank/DDBJ whole genome shotgun (WGS) entry which is preliminary data.</text>
</comment>
<evidence type="ECO:0000313" key="1">
    <source>
        <dbReference type="EMBL" id="KAL2047191.1"/>
    </source>
</evidence>
<dbReference type="EMBL" id="JBEFKJ010000003">
    <property type="protein sequence ID" value="KAL2047191.1"/>
    <property type="molecule type" value="Genomic_DNA"/>
</dbReference>
<sequence length="285" mass="32747">MDRPLSEEDRTRLRYETILPVYANNGTPYLCSQEDIDDYQYFSSHSGVALLSLAESTRQLTSFLMAEPSDDIKEALSRLRHARWNSLWGPGIILKALRDIDIAFFNSCLRGKVIVRWSNTEEIARVGSLRNKSDMSGRYLGLSCPEEDLRQVTVYLNAETIFSRPTACEEMWQTVLHELMHAYFIATTGVADGDEHYDSHRQMPNSHGWVYCWLLSHVDQRARAYLDMAVIHPDEDFRLDISNESNQILGEVVAFRSSWRPPRPGLGLRHMYKAISDMLAKKLAK</sequence>
<evidence type="ECO:0000313" key="2">
    <source>
        <dbReference type="Proteomes" id="UP001590950"/>
    </source>
</evidence>
<evidence type="ECO:0008006" key="3">
    <source>
        <dbReference type="Google" id="ProtNLM"/>
    </source>
</evidence>
<accession>A0ABR4AQX0</accession>
<name>A0ABR4AQX0_9LECA</name>
<dbReference type="Proteomes" id="UP001590950">
    <property type="component" value="Unassembled WGS sequence"/>
</dbReference>
<proteinExistence type="predicted"/>
<reference evidence="1 2" key="1">
    <citation type="submission" date="2024-09" db="EMBL/GenBank/DDBJ databases">
        <title>Rethinking Asexuality: The Enigmatic Case of Functional Sexual Genes in Lepraria (Stereocaulaceae).</title>
        <authorList>
            <person name="Doellman M."/>
            <person name="Sun Y."/>
            <person name="Barcenas-Pena A."/>
            <person name="Lumbsch H.T."/>
            <person name="Grewe F."/>
        </authorList>
    </citation>
    <scope>NUCLEOTIDE SEQUENCE [LARGE SCALE GENOMIC DNA]</scope>
    <source>
        <strain evidence="1 2">Mercado 3170</strain>
    </source>
</reference>
<keyword evidence="2" id="KW-1185">Reference proteome</keyword>
<organism evidence="1 2">
    <name type="scientific">Stereocaulon virgatum</name>
    <dbReference type="NCBI Taxonomy" id="373712"/>
    <lineage>
        <taxon>Eukaryota</taxon>
        <taxon>Fungi</taxon>
        <taxon>Dikarya</taxon>
        <taxon>Ascomycota</taxon>
        <taxon>Pezizomycotina</taxon>
        <taxon>Lecanoromycetes</taxon>
        <taxon>OSLEUM clade</taxon>
        <taxon>Lecanoromycetidae</taxon>
        <taxon>Lecanorales</taxon>
        <taxon>Lecanorineae</taxon>
        <taxon>Stereocaulaceae</taxon>
        <taxon>Stereocaulon</taxon>
    </lineage>
</organism>
<protein>
    <recommendedName>
        <fullName evidence="3">SprT-like domain-containing protein</fullName>
    </recommendedName>
</protein>
<gene>
    <name evidence="1" type="ORF">N7G274_001210</name>
</gene>